<dbReference type="EMBL" id="CP128355">
    <property type="protein sequence ID" value="XAF71212.1"/>
    <property type="molecule type" value="Genomic_DNA"/>
</dbReference>
<evidence type="ECO:0000313" key="1">
    <source>
        <dbReference type="EMBL" id="XAF71212.1"/>
    </source>
</evidence>
<evidence type="ECO:0008006" key="3">
    <source>
        <dbReference type="Google" id="ProtNLM"/>
    </source>
</evidence>
<evidence type="ECO:0000313" key="2">
    <source>
        <dbReference type="Proteomes" id="UP001436297"/>
    </source>
</evidence>
<accession>A0ABZ3EEC6</accession>
<protein>
    <recommendedName>
        <fullName evidence="3">Pathogenicity island protein</fullName>
    </recommendedName>
</protein>
<proteinExistence type="predicted"/>
<gene>
    <name evidence="1" type="ORF">QQM35_03615</name>
</gene>
<organism evidence="1 2">
    <name type="scientific">Staphylococcus hsinchuensis</name>
    <dbReference type="NCBI Taxonomy" id="3051183"/>
    <lineage>
        <taxon>Bacteria</taxon>
        <taxon>Bacillati</taxon>
        <taxon>Bacillota</taxon>
        <taxon>Bacilli</taxon>
        <taxon>Bacillales</taxon>
        <taxon>Staphylococcaceae</taxon>
        <taxon>Staphylococcus</taxon>
    </lineage>
</organism>
<sequence>MQLLDYKMQNDELIATVMSDNKHLFKYTFDVTTPEYEILDVLEEINEHVDNGHHPLGCTILKNYDFEDVNHHSLQS</sequence>
<reference evidence="1 2" key="1">
    <citation type="journal article" date="2024" name="Pathogens">
        <title>Staphylococcus hsinchuensis sp. nov., Isolated from Soymilk.</title>
        <authorList>
            <person name="Wang Y.T."/>
            <person name="Lin Y.C."/>
            <person name="Hsieh Y.H."/>
            <person name="Lin Y.T."/>
            <person name="Hamada M."/>
            <person name="Chen C.C."/>
            <person name="Liou J.S."/>
            <person name="Lee A.Y."/>
            <person name="Zhang W.L."/>
            <person name="Chen Y.T."/>
            <person name="Huang C.H."/>
        </authorList>
    </citation>
    <scope>NUCLEOTIDE SEQUENCE [LARGE SCALE GENOMIC DNA]</scope>
    <source>
        <strain evidence="1 2">H164</strain>
    </source>
</reference>
<dbReference type="Proteomes" id="UP001436297">
    <property type="component" value="Chromosome"/>
</dbReference>
<dbReference type="RefSeq" id="WP_251521350.1">
    <property type="nucleotide sequence ID" value="NZ_CP128355.1"/>
</dbReference>
<name>A0ABZ3EEC6_9STAP</name>
<keyword evidence="2" id="KW-1185">Reference proteome</keyword>